<accession>D0MR61</accession>
<reference evidence="7" key="1">
    <citation type="journal article" date="2009" name="Nature">
        <title>Genome sequence and analysis of the Irish potato famine pathogen Phytophthora infestans.</title>
        <authorList>
            <consortium name="The Broad Institute Genome Sequencing Platform"/>
            <person name="Haas B.J."/>
            <person name="Kamoun S."/>
            <person name="Zody M.C."/>
            <person name="Jiang R.H."/>
            <person name="Handsaker R.E."/>
            <person name="Cano L.M."/>
            <person name="Grabherr M."/>
            <person name="Kodira C.D."/>
            <person name="Raffaele S."/>
            <person name="Torto-Alalibo T."/>
            <person name="Bozkurt T.O."/>
            <person name="Ah-Fong A.M."/>
            <person name="Alvarado L."/>
            <person name="Anderson V.L."/>
            <person name="Armstrong M.R."/>
            <person name="Avrova A."/>
            <person name="Baxter L."/>
            <person name="Beynon J."/>
            <person name="Boevink P.C."/>
            <person name="Bollmann S.R."/>
            <person name="Bos J.I."/>
            <person name="Bulone V."/>
            <person name="Cai G."/>
            <person name="Cakir C."/>
            <person name="Carrington J.C."/>
            <person name="Chawner M."/>
            <person name="Conti L."/>
            <person name="Costanzo S."/>
            <person name="Ewan R."/>
            <person name="Fahlgren N."/>
            <person name="Fischbach M.A."/>
            <person name="Fugelstad J."/>
            <person name="Gilroy E.M."/>
            <person name="Gnerre S."/>
            <person name="Green P.J."/>
            <person name="Grenville-Briggs L.J."/>
            <person name="Griffith J."/>
            <person name="Grunwald N.J."/>
            <person name="Horn K."/>
            <person name="Horner N.R."/>
            <person name="Hu C.H."/>
            <person name="Huitema E."/>
            <person name="Jeong D.H."/>
            <person name="Jones A.M."/>
            <person name="Jones J.D."/>
            <person name="Jones R.W."/>
            <person name="Karlsson E.K."/>
            <person name="Kunjeti S.G."/>
            <person name="Lamour K."/>
            <person name="Liu Z."/>
            <person name="Ma L."/>
            <person name="Maclean D."/>
            <person name="Chibucos M.C."/>
            <person name="McDonald H."/>
            <person name="McWalters J."/>
            <person name="Meijer H.J."/>
            <person name="Morgan W."/>
            <person name="Morris P.F."/>
            <person name="Munro C.A."/>
            <person name="O'Neill K."/>
            <person name="Ospina-Giraldo M."/>
            <person name="Pinzon A."/>
            <person name="Pritchard L."/>
            <person name="Ramsahoye B."/>
            <person name="Ren Q."/>
            <person name="Restrepo S."/>
            <person name="Roy S."/>
            <person name="Sadanandom A."/>
            <person name="Savidor A."/>
            <person name="Schornack S."/>
            <person name="Schwartz D.C."/>
            <person name="Schumann U.D."/>
            <person name="Schwessinger B."/>
            <person name="Seyer L."/>
            <person name="Sharpe T."/>
            <person name="Silvar C."/>
            <person name="Song J."/>
            <person name="Studholme D.J."/>
            <person name="Sykes S."/>
            <person name="Thines M."/>
            <person name="van de Vondervoort P.J."/>
            <person name="Phuntumart V."/>
            <person name="Wawra S."/>
            <person name="Weide R."/>
            <person name="Win J."/>
            <person name="Young C."/>
            <person name="Zhou S."/>
            <person name="Fry W."/>
            <person name="Meyers B.C."/>
            <person name="van West P."/>
            <person name="Ristaino J."/>
            <person name="Govers F."/>
            <person name="Birch P.R."/>
            <person name="Whisson S.C."/>
            <person name="Judelson H.S."/>
            <person name="Nusbaum C."/>
        </authorList>
    </citation>
    <scope>NUCLEOTIDE SEQUENCE [LARGE SCALE GENOMIC DNA]</scope>
    <source>
        <strain evidence="7">T30-4</strain>
    </source>
</reference>
<dbReference type="KEGG" id="pif:PITG_00579"/>
<evidence type="ECO:0000256" key="4">
    <source>
        <dbReference type="ARBA" id="ARBA00022729"/>
    </source>
</evidence>
<feature type="signal peptide" evidence="5">
    <location>
        <begin position="1"/>
        <end position="19"/>
    </location>
</feature>
<keyword evidence="3 5" id="KW-0964">Secreted</keyword>
<keyword evidence="4 5" id="KW-0732">Signal</keyword>
<name>D0MR61_PHYIT</name>
<comment type="domain">
    <text evidence="5">The RxLR-dEER motif acts to carry the protein into the host cell cytoplasm through binding to cell surface phosphatidylinositol-3-phosphate.</text>
</comment>
<dbReference type="InterPro" id="IPR031825">
    <property type="entry name" value="RXLR"/>
</dbReference>
<dbReference type="eggNOG" id="KOG3451">
    <property type="taxonomic scope" value="Eukaryota"/>
</dbReference>
<dbReference type="HOGENOM" id="CLU_1647046_0_0_1"/>
<evidence type="ECO:0000256" key="2">
    <source>
        <dbReference type="ARBA" id="ARBA00010400"/>
    </source>
</evidence>
<dbReference type="RefSeq" id="XP_002909166.1">
    <property type="nucleotide sequence ID" value="XM_002909120.1"/>
</dbReference>
<gene>
    <name evidence="6" type="ORF">PITG_00579</name>
</gene>
<comment type="similarity">
    <text evidence="2 5">Belongs to the RxLR effector family.</text>
</comment>
<dbReference type="AlphaFoldDB" id="D0MR61"/>
<comment type="subcellular location">
    <subcellularLocation>
        <location evidence="1 5">Secreted</location>
    </subcellularLocation>
</comment>
<evidence type="ECO:0000256" key="1">
    <source>
        <dbReference type="ARBA" id="ARBA00004613"/>
    </source>
</evidence>
<dbReference type="EMBL" id="DS028118">
    <property type="protein sequence ID" value="EEY57980.1"/>
    <property type="molecule type" value="Genomic_DNA"/>
</dbReference>
<dbReference type="InParanoid" id="D0MR61"/>
<evidence type="ECO:0000313" key="7">
    <source>
        <dbReference type="Proteomes" id="UP000006643"/>
    </source>
</evidence>
<protein>
    <recommendedName>
        <fullName evidence="5">RxLR effector protein</fullName>
    </recommendedName>
</protein>
<evidence type="ECO:0000256" key="3">
    <source>
        <dbReference type="ARBA" id="ARBA00022525"/>
    </source>
</evidence>
<feature type="chain" id="PRO_5044998364" description="RxLR effector protein" evidence="5">
    <location>
        <begin position="20"/>
        <end position="161"/>
    </location>
</feature>
<keyword evidence="7" id="KW-1185">Reference proteome</keyword>
<sequence>MVREFTFVILLVLLATSEALPPDTLSNHNQMSAPSLSQKVSSSHGFLRIASTAGGEDEERNKLGPKLLMKLSKLAEKQNMYKLSKRMEHKSWLSAGETPQTLFKKNGWKGKTIAELKADPKYLRYEGFDDVWTKAQYEKGTLYTPKQWISKMKEEEKRGQR</sequence>
<evidence type="ECO:0000256" key="5">
    <source>
        <dbReference type="RuleBase" id="RU367124"/>
    </source>
</evidence>
<comment type="function">
    <text evidence="5">Effector that suppresses plant defense responses during pathogen infection.</text>
</comment>
<dbReference type="Pfam" id="PF16810">
    <property type="entry name" value="RXLR"/>
    <property type="match status" value="1"/>
</dbReference>
<organism evidence="6 7">
    <name type="scientific">Phytophthora infestans (strain T30-4)</name>
    <name type="common">Potato late blight agent</name>
    <dbReference type="NCBI Taxonomy" id="403677"/>
    <lineage>
        <taxon>Eukaryota</taxon>
        <taxon>Sar</taxon>
        <taxon>Stramenopiles</taxon>
        <taxon>Oomycota</taxon>
        <taxon>Peronosporomycetes</taxon>
        <taxon>Peronosporales</taxon>
        <taxon>Peronosporaceae</taxon>
        <taxon>Phytophthora</taxon>
    </lineage>
</organism>
<dbReference type="VEuPathDB" id="FungiDB:PITG_00579"/>
<dbReference type="GeneID" id="9477701"/>
<dbReference type="OrthoDB" id="94173at2759"/>
<dbReference type="Proteomes" id="UP000006643">
    <property type="component" value="Unassembled WGS sequence"/>
</dbReference>
<dbReference type="OMA" id="WISKMKE"/>
<proteinExistence type="inferred from homology"/>
<evidence type="ECO:0000313" key="6">
    <source>
        <dbReference type="EMBL" id="EEY57980.1"/>
    </source>
</evidence>